<keyword evidence="3" id="KW-1185">Reference proteome</keyword>
<feature type="transmembrane region" description="Helical" evidence="1">
    <location>
        <begin position="299"/>
        <end position="319"/>
    </location>
</feature>
<accession>A0A402ARH2</accession>
<feature type="transmembrane region" description="Helical" evidence="1">
    <location>
        <begin position="85"/>
        <end position="106"/>
    </location>
</feature>
<gene>
    <name evidence="2" type="ORF">KDK_54870</name>
</gene>
<dbReference type="EMBL" id="BIFS01000001">
    <property type="protein sequence ID" value="GCE21687.1"/>
    <property type="molecule type" value="Genomic_DNA"/>
</dbReference>
<feature type="transmembrane region" description="Helical" evidence="1">
    <location>
        <begin position="25"/>
        <end position="47"/>
    </location>
</feature>
<proteinExistence type="predicted"/>
<feature type="transmembrane region" description="Helical" evidence="1">
    <location>
        <begin position="266"/>
        <end position="287"/>
    </location>
</feature>
<name>A0A402ARH2_9CHLR</name>
<keyword evidence="1" id="KW-0812">Transmembrane</keyword>
<keyword evidence="1" id="KW-1133">Transmembrane helix</keyword>
<evidence type="ECO:0000256" key="1">
    <source>
        <dbReference type="SAM" id="Phobius"/>
    </source>
</evidence>
<dbReference type="OrthoDB" id="154467at2"/>
<dbReference type="RefSeq" id="WP_126553518.1">
    <property type="nucleotide sequence ID" value="NZ_BIFS01000001.1"/>
</dbReference>
<reference evidence="3" key="1">
    <citation type="submission" date="2018-12" db="EMBL/GenBank/DDBJ databases">
        <title>Tengunoibacter tsumagoiensis gen. nov., sp. nov., Dictyobacter kobayashii sp. nov., D. alpinus sp. nov., and D. joshuensis sp. nov. and description of Dictyobacteraceae fam. nov. within the order Ktedonobacterales isolated from Tengu-no-mugimeshi.</title>
        <authorList>
            <person name="Wang C.M."/>
            <person name="Zheng Y."/>
            <person name="Sakai Y."/>
            <person name="Toyoda A."/>
            <person name="Minakuchi Y."/>
            <person name="Abe K."/>
            <person name="Yokota A."/>
            <person name="Yabe S."/>
        </authorList>
    </citation>
    <scope>NUCLEOTIDE SEQUENCE [LARGE SCALE GENOMIC DNA]</scope>
    <source>
        <strain evidence="3">Uno11</strain>
    </source>
</reference>
<keyword evidence="1" id="KW-0472">Membrane</keyword>
<comment type="caution">
    <text evidence="2">The sequence shown here is derived from an EMBL/GenBank/DDBJ whole genome shotgun (WGS) entry which is preliminary data.</text>
</comment>
<feature type="transmembrane region" description="Helical" evidence="1">
    <location>
        <begin position="325"/>
        <end position="348"/>
    </location>
</feature>
<evidence type="ECO:0000313" key="3">
    <source>
        <dbReference type="Proteomes" id="UP000287188"/>
    </source>
</evidence>
<feature type="transmembrane region" description="Helical" evidence="1">
    <location>
        <begin position="161"/>
        <end position="181"/>
    </location>
</feature>
<dbReference type="Proteomes" id="UP000287188">
    <property type="component" value="Unassembled WGS sequence"/>
</dbReference>
<dbReference type="AlphaFoldDB" id="A0A402ARH2"/>
<feature type="transmembrane region" description="Helical" evidence="1">
    <location>
        <begin position="118"/>
        <end position="140"/>
    </location>
</feature>
<organism evidence="2 3">
    <name type="scientific">Dictyobacter kobayashii</name>
    <dbReference type="NCBI Taxonomy" id="2014872"/>
    <lineage>
        <taxon>Bacteria</taxon>
        <taxon>Bacillati</taxon>
        <taxon>Chloroflexota</taxon>
        <taxon>Ktedonobacteria</taxon>
        <taxon>Ktedonobacterales</taxon>
        <taxon>Dictyobacteraceae</taxon>
        <taxon>Dictyobacter</taxon>
    </lineage>
</organism>
<evidence type="ECO:0000313" key="2">
    <source>
        <dbReference type="EMBL" id="GCE21687.1"/>
    </source>
</evidence>
<feature type="transmembrane region" description="Helical" evidence="1">
    <location>
        <begin position="227"/>
        <end position="246"/>
    </location>
</feature>
<protein>
    <submittedName>
        <fullName evidence="2">Uncharacterized protein</fullName>
    </submittedName>
</protein>
<feature type="transmembrane region" description="Helical" evidence="1">
    <location>
        <begin position="187"/>
        <end position="206"/>
    </location>
</feature>
<sequence>MDETFAVDAAEYTPMASSTRRLIRGYSFVSAAIHTLIGITMLALLFLTSSNVLIKGIEVFLSVSMLAASWMMWNELMNKERQSPGMVLLAGEIALAAAFLYLGVAIPAFHQGYATPTIALAQFITVLVALVFGCGELALAGSVKAARPRGLVAFPDVVRDGVQLLTGTVVLGIGLSQLAGAELKAPQWSWISFLGITIPGMFILVGREGLKKRFEGIQGPGRLPYQLLVDALLVIGLFIMLYGSYANLTLGANGYQVGIKGNATGFTLWMITVLLLLGVRGAFKLAFGHRSGELWYRVLNKLLYVVILVPFIYAVRSIFTGQAPLIHIGAAAPAAALILLGGFLILVVGRAVGQKVSA</sequence>
<feature type="transmembrane region" description="Helical" evidence="1">
    <location>
        <begin position="53"/>
        <end position="73"/>
    </location>
</feature>